<keyword evidence="2" id="KW-1185">Reference proteome</keyword>
<evidence type="ECO:0000313" key="2">
    <source>
        <dbReference type="Proteomes" id="UP000886469"/>
    </source>
</evidence>
<proteinExistence type="predicted"/>
<dbReference type="EMBL" id="SPMX01000028">
    <property type="protein sequence ID" value="NMQ05832.1"/>
    <property type="molecule type" value="Genomic_DNA"/>
</dbReference>
<dbReference type="RefSeq" id="WP_169070492.1">
    <property type="nucleotide sequence ID" value="NZ_JAZKUC010000001.1"/>
</dbReference>
<reference evidence="1" key="1">
    <citation type="submission" date="2019-03" db="EMBL/GenBank/DDBJ databases">
        <title>Metabolic reconstructions from genomes of highly enriched 'Candidatus Accumulibacter' and 'Candidatus Competibacter' bioreactor populations.</title>
        <authorList>
            <person name="Annavajhala M.K."/>
            <person name="Welles L."/>
            <person name="Abbas B."/>
            <person name="Sorokin D."/>
            <person name="Park H."/>
            <person name="Van Loosdrecht M."/>
            <person name="Chandran K."/>
        </authorList>
    </citation>
    <scope>NUCLEOTIDE SEQUENCE</scope>
    <source>
        <strain evidence="1">SBR_L</strain>
    </source>
</reference>
<evidence type="ECO:0000313" key="1">
    <source>
        <dbReference type="EMBL" id="NMQ05832.1"/>
    </source>
</evidence>
<dbReference type="Proteomes" id="UP000886469">
    <property type="component" value="Unassembled WGS sequence"/>
</dbReference>
<organism evidence="1 2">
    <name type="scientific">Candidatus Accumulibacter contiguus</name>
    <dbReference type="NCBI Taxonomy" id="2954381"/>
    <lineage>
        <taxon>Bacteria</taxon>
        <taxon>Pseudomonadati</taxon>
        <taxon>Pseudomonadota</taxon>
        <taxon>Betaproteobacteria</taxon>
        <taxon>Candidatus Accumulibacter</taxon>
    </lineage>
</organism>
<gene>
    <name evidence="1" type="ORF">E4Q08_11435</name>
</gene>
<accession>A0ABX1TC63</accession>
<sequence>MDLERKIAVGKRETVAERLERHPALKARMERMLDVVENASGDGRRADEAERRAIEELRQMGLEVMQDWGRKTANEAAVGLEAKGGVVREVKKLHWTCTFGDVTVEEQTYRTKEGGKLCRPFQSQAGISCRGYSTRLQRAITDLGADVPFAQVREKIREHDGIDIANGAAATILERRKAVDDPTCWRSSAHLRGHLGRCRSRRSRHPAAGDSCRLQRAQPYPWIG</sequence>
<protein>
    <submittedName>
        <fullName evidence="1">Uncharacterized protein</fullName>
    </submittedName>
</protein>
<name>A0ABX1TC63_9PROT</name>
<comment type="caution">
    <text evidence="1">The sequence shown here is derived from an EMBL/GenBank/DDBJ whole genome shotgun (WGS) entry which is preliminary data.</text>
</comment>